<evidence type="ECO:0000256" key="5">
    <source>
        <dbReference type="RuleBase" id="RU361157"/>
    </source>
</evidence>
<dbReference type="InterPro" id="IPR047817">
    <property type="entry name" value="ABC2_TM_bact-type"/>
</dbReference>
<dbReference type="InterPro" id="IPR000412">
    <property type="entry name" value="ABC_2_transport"/>
</dbReference>
<comment type="subcellular location">
    <subcellularLocation>
        <location evidence="5">Cell membrane</location>
        <topology evidence="5">Multi-pass membrane protein</topology>
    </subcellularLocation>
    <subcellularLocation>
        <location evidence="1">Membrane</location>
        <topology evidence="1">Multi-pass membrane protein</topology>
    </subcellularLocation>
</comment>
<comment type="similarity">
    <text evidence="5">Belongs to the ABC-2 integral membrane protein family.</text>
</comment>
<evidence type="ECO:0000256" key="2">
    <source>
        <dbReference type="ARBA" id="ARBA00022692"/>
    </source>
</evidence>
<evidence type="ECO:0000256" key="3">
    <source>
        <dbReference type="ARBA" id="ARBA00022989"/>
    </source>
</evidence>
<dbReference type="EMBL" id="JBHUEM010000003">
    <property type="protein sequence ID" value="MFD1735400.1"/>
    <property type="molecule type" value="Genomic_DNA"/>
</dbReference>
<dbReference type="InterPro" id="IPR013525">
    <property type="entry name" value="ABC2_TM"/>
</dbReference>
<organism evidence="7 8">
    <name type="scientific">Bacillus salitolerans</name>
    <dbReference type="NCBI Taxonomy" id="1437434"/>
    <lineage>
        <taxon>Bacteria</taxon>
        <taxon>Bacillati</taxon>
        <taxon>Bacillota</taxon>
        <taxon>Bacilli</taxon>
        <taxon>Bacillales</taxon>
        <taxon>Bacillaceae</taxon>
        <taxon>Bacillus</taxon>
    </lineage>
</organism>
<name>A0ABW4LMW8_9BACI</name>
<dbReference type="Proteomes" id="UP001597214">
    <property type="component" value="Unassembled WGS sequence"/>
</dbReference>
<keyword evidence="5" id="KW-1003">Cell membrane</keyword>
<feature type="transmembrane region" description="Helical" evidence="5">
    <location>
        <begin position="143"/>
        <end position="171"/>
    </location>
</feature>
<reference evidence="8" key="1">
    <citation type="journal article" date="2019" name="Int. J. Syst. Evol. Microbiol.">
        <title>The Global Catalogue of Microorganisms (GCM) 10K type strain sequencing project: providing services to taxonomists for standard genome sequencing and annotation.</title>
        <authorList>
            <consortium name="The Broad Institute Genomics Platform"/>
            <consortium name="The Broad Institute Genome Sequencing Center for Infectious Disease"/>
            <person name="Wu L."/>
            <person name="Ma J."/>
        </authorList>
    </citation>
    <scope>NUCLEOTIDE SEQUENCE [LARGE SCALE GENOMIC DNA]</scope>
    <source>
        <strain evidence="8">CCUG 49339</strain>
    </source>
</reference>
<keyword evidence="4 5" id="KW-0472">Membrane</keyword>
<dbReference type="PANTHER" id="PTHR43229">
    <property type="entry name" value="NODULATION PROTEIN J"/>
    <property type="match status" value="1"/>
</dbReference>
<feature type="transmembrane region" description="Helical" evidence="5">
    <location>
        <begin position="110"/>
        <end position="137"/>
    </location>
</feature>
<keyword evidence="2 5" id="KW-0812">Transmembrane</keyword>
<feature type="transmembrane region" description="Helical" evidence="5">
    <location>
        <begin position="237"/>
        <end position="255"/>
    </location>
</feature>
<evidence type="ECO:0000313" key="7">
    <source>
        <dbReference type="EMBL" id="MFD1735400.1"/>
    </source>
</evidence>
<comment type="caution">
    <text evidence="7">The sequence shown here is derived from an EMBL/GenBank/DDBJ whole genome shotgun (WGS) entry which is preliminary data.</text>
</comment>
<proteinExistence type="inferred from homology"/>
<dbReference type="PANTHER" id="PTHR43229:SF6">
    <property type="entry name" value="ABC-TYPE MULTIDRUG TRANSPORT SYSTEM, PERMEASE COMPONENT"/>
    <property type="match status" value="1"/>
</dbReference>
<protein>
    <recommendedName>
        <fullName evidence="5">Transport permease protein</fullName>
    </recommendedName>
</protein>
<keyword evidence="3 5" id="KW-1133">Transmembrane helix</keyword>
<feature type="transmembrane region" description="Helical" evidence="5">
    <location>
        <begin position="21"/>
        <end position="46"/>
    </location>
</feature>
<dbReference type="Pfam" id="PF12698">
    <property type="entry name" value="ABC2_membrane_3"/>
    <property type="match status" value="1"/>
</dbReference>
<accession>A0ABW4LMW8</accession>
<evidence type="ECO:0000259" key="6">
    <source>
        <dbReference type="PROSITE" id="PS51012"/>
    </source>
</evidence>
<keyword evidence="8" id="KW-1185">Reference proteome</keyword>
<dbReference type="PRINTS" id="PR00164">
    <property type="entry name" value="ABC2TRNSPORT"/>
</dbReference>
<gene>
    <name evidence="7" type="ORF">ACFSCX_02375</name>
</gene>
<sequence length="268" mass="30142">MNTIIATYKRNYRSMKQAVPISSILGNILSGLYMVIFSYLIFKFMFGGKLDESFYEYTQSYDYITYIILGNSVYVLAVSLLMIVSRSLVSELRQGSLEAILLTPSNRINYFLGCFLHGLFIVLIEFVGILLGGLFFGLDLSNINIFGLIIVLVLILFSFFSQAILLGAIMVWFRETYIIQNTLFVSMAFLSGVSFPIEYLPYPIQIISNILPLTHSLNAFRDVVIHGHSISSSISNLGSLLIIGFLYLSLGMLLLKKVENKIIELIGE</sequence>
<dbReference type="PROSITE" id="PS51012">
    <property type="entry name" value="ABC_TM2"/>
    <property type="match status" value="1"/>
</dbReference>
<feature type="transmembrane region" description="Helical" evidence="5">
    <location>
        <begin position="66"/>
        <end position="89"/>
    </location>
</feature>
<feature type="transmembrane region" description="Helical" evidence="5">
    <location>
        <begin position="183"/>
        <end position="202"/>
    </location>
</feature>
<keyword evidence="5" id="KW-0813">Transport</keyword>
<dbReference type="PIRSF" id="PIRSF006648">
    <property type="entry name" value="DrrB"/>
    <property type="match status" value="1"/>
</dbReference>
<evidence type="ECO:0000313" key="8">
    <source>
        <dbReference type="Proteomes" id="UP001597214"/>
    </source>
</evidence>
<dbReference type="RefSeq" id="WP_377926499.1">
    <property type="nucleotide sequence ID" value="NZ_JBHUEM010000003.1"/>
</dbReference>
<feature type="domain" description="ABC transmembrane type-2" evidence="6">
    <location>
        <begin position="22"/>
        <end position="258"/>
    </location>
</feature>
<evidence type="ECO:0000256" key="4">
    <source>
        <dbReference type="ARBA" id="ARBA00023136"/>
    </source>
</evidence>
<dbReference type="InterPro" id="IPR051784">
    <property type="entry name" value="Nod_factor_ABC_transporter"/>
</dbReference>
<evidence type="ECO:0000256" key="1">
    <source>
        <dbReference type="ARBA" id="ARBA00004141"/>
    </source>
</evidence>